<dbReference type="Proteomes" id="UP000342249">
    <property type="component" value="Unassembled WGS sequence"/>
</dbReference>
<feature type="domain" description="MurNAc-LAA" evidence="1">
    <location>
        <begin position="63"/>
        <end position="174"/>
    </location>
</feature>
<name>A0A5N7J2X3_9CLOT</name>
<organism evidence="2 3">
    <name type="scientific">Clostridium estertheticum</name>
    <dbReference type="NCBI Taxonomy" id="238834"/>
    <lineage>
        <taxon>Bacteria</taxon>
        <taxon>Bacillati</taxon>
        <taxon>Bacillota</taxon>
        <taxon>Clostridia</taxon>
        <taxon>Eubacteriales</taxon>
        <taxon>Clostridiaceae</taxon>
        <taxon>Clostridium</taxon>
    </lineage>
</organism>
<dbReference type="InterPro" id="IPR036366">
    <property type="entry name" value="PGBDSf"/>
</dbReference>
<gene>
    <name evidence="2" type="ORF">E4V82_13310</name>
</gene>
<comment type="caution">
    <text evidence="2">The sequence shown here is derived from an EMBL/GenBank/DDBJ whole genome shotgun (WGS) entry which is preliminary data.</text>
</comment>
<dbReference type="InterPro" id="IPR002477">
    <property type="entry name" value="Peptidoglycan-bd-like"/>
</dbReference>
<dbReference type="Gene3D" id="3.40.630.40">
    <property type="entry name" value="Zn-dependent exopeptidases"/>
    <property type="match status" value="1"/>
</dbReference>
<evidence type="ECO:0000313" key="3">
    <source>
        <dbReference type="Proteomes" id="UP000342249"/>
    </source>
</evidence>
<dbReference type="SMART" id="SM00646">
    <property type="entry name" value="Ami_3"/>
    <property type="match status" value="1"/>
</dbReference>
<proteinExistence type="predicted"/>
<dbReference type="Pfam" id="PF01520">
    <property type="entry name" value="Amidase_3"/>
    <property type="match status" value="1"/>
</dbReference>
<accession>A0A5N7J2X3</accession>
<reference evidence="2 3" key="1">
    <citation type="journal article" date="2019" name="Lett. Appl. Microbiol.">
        <title>A case of 'blown pack' spoilage of vacuum-packaged pork likely associated with Clostridium estertheticum in Canada.</title>
        <authorList>
            <person name="Zhang P."/>
            <person name="Ward P."/>
            <person name="McMullen L.M."/>
            <person name="Yang X."/>
        </authorList>
    </citation>
    <scope>NUCLEOTIDE SEQUENCE [LARGE SCALE GENOMIC DNA]</scope>
    <source>
        <strain evidence="2 3">MA19</strain>
    </source>
</reference>
<dbReference type="GO" id="GO:0009253">
    <property type="term" value="P:peptidoglycan catabolic process"/>
    <property type="evidence" value="ECO:0007669"/>
    <property type="project" value="InterPro"/>
</dbReference>
<dbReference type="SUPFAM" id="SSF47090">
    <property type="entry name" value="PGBD-like"/>
    <property type="match status" value="1"/>
</dbReference>
<evidence type="ECO:0000259" key="1">
    <source>
        <dbReference type="SMART" id="SM00646"/>
    </source>
</evidence>
<dbReference type="InterPro" id="IPR002508">
    <property type="entry name" value="MurNAc-LAA_cat"/>
</dbReference>
<evidence type="ECO:0000313" key="2">
    <source>
        <dbReference type="EMBL" id="MPQ63086.1"/>
    </source>
</evidence>
<protein>
    <submittedName>
        <fullName evidence="2">N-acetylmuramoyl-L-alanine amidase</fullName>
    </submittedName>
</protein>
<dbReference type="CDD" id="cd02696">
    <property type="entry name" value="MurNAc-LAA"/>
    <property type="match status" value="1"/>
</dbReference>
<dbReference type="RefSeq" id="WP_152752644.1">
    <property type="nucleotide sequence ID" value="NZ_SPSE01000033.1"/>
</dbReference>
<dbReference type="Gene3D" id="1.10.101.10">
    <property type="entry name" value="PGBD-like superfamily/PGBD"/>
    <property type="match status" value="1"/>
</dbReference>
<dbReference type="GO" id="GO:0008745">
    <property type="term" value="F:N-acetylmuramoyl-L-alanine amidase activity"/>
    <property type="evidence" value="ECO:0007669"/>
    <property type="project" value="InterPro"/>
</dbReference>
<dbReference type="EMBL" id="SPSF01000032">
    <property type="protein sequence ID" value="MPQ63086.1"/>
    <property type="molecule type" value="Genomic_DNA"/>
</dbReference>
<dbReference type="InterPro" id="IPR036365">
    <property type="entry name" value="PGBD-like_sf"/>
</dbReference>
<sequence>MDKIGTRGGHNRECEGASALINEVTEDRNVCAAMDENLKNAGDTVVNCTPGNCGENEDLNYGTDTANNNHVDLFVPIHFNKAYDSYVGAIGSEVWINPASDTGVATGTRILNNLQALGFKNRGLKNGMHLHDVRVTNMPTVLVEVCFLEATEDVALYKKLGADVVGKAIVDGINGKSCGNAPLIINKPVGVISIPETRVNNSIAQLQDECNRQGFSNQKVDGFNGTNTLAGCPLTKFGANGNITKWIQKRLGFPTNLQTGYFGDITKNAIIKYQAEMGLSADGIVGQGTWTALLR</sequence>
<dbReference type="Pfam" id="PF01471">
    <property type="entry name" value="PG_binding_1"/>
    <property type="match status" value="1"/>
</dbReference>
<dbReference type="SUPFAM" id="SSF53187">
    <property type="entry name" value="Zn-dependent exopeptidases"/>
    <property type="match status" value="1"/>
</dbReference>
<dbReference type="AlphaFoldDB" id="A0A5N7J2X3"/>